<organism evidence="1 2">
    <name type="scientific">Aeoliella straminimaris</name>
    <dbReference type="NCBI Taxonomy" id="2954799"/>
    <lineage>
        <taxon>Bacteria</taxon>
        <taxon>Pseudomonadati</taxon>
        <taxon>Planctomycetota</taxon>
        <taxon>Planctomycetia</taxon>
        <taxon>Pirellulales</taxon>
        <taxon>Lacipirellulaceae</taxon>
        <taxon>Aeoliella</taxon>
    </lineage>
</organism>
<evidence type="ECO:0000313" key="1">
    <source>
        <dbReference type="EMBL" id="MCO6048106.1"/>
    </source>
</evidence>
<dbReference type="InterPro" id="IPR013406">
    <property type="entry name" value="CHP02574_addiction_mod"/>
</dbReference>
<evidence type="ECO:0000313" key="2">
    <source>
        <dbReference type="Proteomes" id="UP001155241"/>
    </source>
</evidence>
<dbReference type="RefSeq" id="WP_252856219.1">
    <property type="nucleotide sequence ID" value="NZ_JAMXLR010000095.1"/>
</dbReference>
<dbReference type="AlphaFoldDB" id="A0A9X2FJY8"/>
<accession>A0A9X2FJY8</accession>
<dbReference type="Pfam" id="PF09720">
    <property type="entry name" value="Unstab_antitox"/>
    <property type="match status" value="1"/>
</dbReference>
<protein>
    <submittedName>
        <fullName evidence="1">Addiction module protein</fullName>
    </submittedName>
</protein>
<comment type="caution">
    <text evidence="1">The sequence shown here is derived from an EMBL/GenBank/DDBJ whole genome shotgun (WGS) entry which is preliminary data.</text>
</comment>
<dbReference type="Proteomes" id="UP001155241">
    <property type="component" value="Unassembled WGS sequence"/>
</dbReference>
<dbReference type="EMBL" id="JAMXLR010000095">
    <property type="protein sequence ID" value="MCO6048106.1"/>
    <property type="molecule type" value="Genomic_DNA"/>
</dbReference>
<proteinExistence type="predicted"/>
<reference evidence="1" key="1">
    <citation type="submission" date="2022-06" db="EMBL/GenBank/DDBJ databases">
        <title>Aeoliella straminimaris, a novel planctomycete from sediments.</title>
        <authorList>
            <person name="Vitorino I.R."/>
            <person name="Lage O.M."/>
        </authorList>
    </citation>
    <scope>NUCLEOTIDE SEQUENCE</scope>
    <source>
        <strain evidence="1">ICT_H6.2</strain>
    </source>
</reference>
<name>A0A9X2FJY8_9BACT</name>
<sequence>MATRLPLSDMTVEEKLQEMEALWKDLSERDYASPNWHADVLQARSAEVNSGQAKFVDWELAKKQIRDAVR</sequence>
<gene>
    <name evidence="1" type="ORF">NG895_29785</name>
</gene>
<keyword evidence="2" id="KW-1185">Reference proteome</keyword>